<name>A0A397VV88_9GLOM</name>
<sequence>MLFKNIYLKSLGFLLDKDNDNIIFTIQVIDEIEMIYEEDLKHWAQFYQKPYIIASLNPNISKVSNNDLYDGT</sequence>
<dbReference type="EMBL" id="QKWP01000135">
    <property type="protein sequence ID" value="RIB26464.1"/>
    <property type="molecule type" value="Genomic_DNA"/>
</dbReference>
<comment type="caution">
    <text evidence="1">The sequence shown here is derived from an EMBL/GenBank/DDBJ whole genome shotgun (WGS) entry which is preliminary data.</text>
</comment>
<protein>
    <submittedName>
        <fullName evidence="1">Uncharacterized protein</fullName>
    </submittedName>
</protein>
<gene>
    <name evidence="1" type="ORF">C2G38_2163303</name>
</gene>
<evidence type="ECO:0000313" key="1">
    <source>
        <dbReference type="EMBL" id="RIB26464.1"/>
    </source>
</evidence>
<dbReference type="AlphaFoldDB" id="A0A397VV88"/>
<accession>A0A397VV88</accession>
<dbReference type="Proteomes" id="UP000266673">
    <property type="component" value="Unassembled WGS sequence"/>
</dbReference>
<proteinExistence type="predicted"/>
<evidence type="ECO:0000313" key="2">
    <source>
        <dbReference type="Proteomes" id="UP000266673"/>
    </source>
</evidence>
<organism evidence="1 2">
    <name type="scientific">Gigaspora rosea</name>
    <dbReference type="NCBI Taxonomy" id="44941"/>
    <lineage>
        <taxon>Eukaryota</taxon>
        <taxon>Fungi</taxon>
        <taxon>Fungi incertae sedis</taxon>
        <taxon>Mucoromycota</taxon>
        <taxon>Glomeromycotina</taxon>
        <taxon>Glomeromycetes</taxon>
        <taxon>Diversisporales</taxon>
        <taxon>Gigasporaceae</taxon>
        <taxon>Gigaspora</taxon>
    </lineage>
</organism>
<keyword evidence="2" id="KW-1185">Reference proteome</keyword>
<reference evidence="1 2" key="1">
    <citation type="submission" date="2018-06" db="EMBL/GenBank/DDBJ databases">
        <title>Comparative genomics reveals the genomic features of Rhizophagus irregularis, R. cerebriforme, R. diaphanum and Gigaspora rosea, and their symbiotic lifestyle signature.</title>
        <authorList>
            <person name="Morin E."/>
            <person name="San Clemente H."/>
            <person name="Chen E.C.H."/>
            <person name="De La Providencia I."/>
            <person name="Hainaut M."/>
            <person name="Kuo A."/>
            <person name="Kohler A."/>
            <person name="Murat C."/>
            <person name="Tang N."/>
            <person name="Roy S."/>
            <person name="Loubradou J."/>
            <person name="Henrissat B."/>
            <person name="Grigoriev I.V."/>
            <person name="Corradi N."/>
            <person name="Roux C."/>
            <person name="Martin F.M."/>
        </authorList>
    </citation>
    <scope>NUCLEOTIDE SEQUENCE [LARGE SCALE GENOMIC DNA]</scope>
    <source>
        <strain evidence="1 2">DAOM 194757</strain>
    </source>
</reference>